<keyword evidence="1" id="KW-0472">Membrane</keyword>
<protein>
    <submittedName>
        <fullName evidence="2">Uncharacterized protein</fullName>
    </submittedName>
</protein>
<keyword evidence="1" id="KW-1133">Transmembrane helix</keyword>
<proteinExistence type="predicted"/>
<feature type="transmembrane region" description="Helical" evidence="1">
    <location>
        <begin position="75"/>
        <end position="102"/>
    </location>
</feature>
<accession>A0A8H4A5G6</accession>
<keyword evidence="1" id="KW-0812">Transmembrane</keyword>
<name>A0A8H4A5G6_GIGMA</name>
<evidence type="ECO:0000256" key="1">
    <source>
        <dbReference type="SAM" id="Phobius"/>
    </source>
</evidence>
<feature type="transmembrane region" description="Helical" evidence="1">
    <location>
        <begin position="159"/>
        <end position="181"/>
    </location>
</feature>
<organism evidence="2 3">
    <name type="scientific">Gigaspora margarita</name>
    <dbReference type="NCBI Taxonomy" id="4874"/>
    <lineage>
        <taxon>Eukaryota</taxon>
        <taxon>Fungi</taxon>
        <taxon>Fungi incertae sedis</taxon>
        <taxon>Mucoromycota</taxon>
        <taxon>Glomeromycotina</taxon>
        <taxon>Glomeromycetes</taxon>
        <taxon>Diversisporales</taxon>
        <taxon>Gigasporaceae</taxon>
        <taxon>Gigaspora</taxon>
    </lineage>
</organism>
<dbReference type="Proteomes" id="UP000439903">
    <property type="component" value="Unassembled WGS sequence"/>
</dbReference>
<gene>
    <name evidence="2" type="ORF">F8M41_004366</name>
</gene>
<dbReference type="AlphaFoldDB" id="A0A8H4A5G6"/>
<dbReference type="OrthoDB" id="10545923at2759"/>
<feature type="transmembrane region" description="Helical" evidence="1">
    <location>
        <begin position="108"/>
        <end position="129"/>
    </location>
</feature>
<evidence type="ECO:0000313" key="3">
    <source>
        <dbReference type="Proteomes" id="UP000439903"/>
    </source>
</evidence>
<evidence type="ECO:0000313" key="2">
    <source>
        <dbReference type="EMBL" id="KAF0437536.1"/>
    </source>
</evidence>
<dbReference type="EMBL" id="WTPW01001398">
    <property type="protein sequence ID" value="KAF0437536.1"/>
    <property type="molecule type" value="Genomic_DNA"/>
</dbReference>
<sequence>MSDETITVTTEGGTSLKINIKQVETVKFKFPKIFKTILDKFPIFNEINVNRGEGLDHEWTLFDDHWQEHDLVLKCLVLIMFSFFFFIIILIAAIIVYTFFIYFRFRRIIGQSIISATIAIFTFYLTISFNETFDKFKLASYLLYMGAAAQFLISNNLTYLLLSFLSSYCLFIYGIMNFNVVDFRSLVEQHNSYLSFLFITIFFSQLLNIIFFTAPICLFVGVNSIHQIDIIEELSKFPSVFKHVIIIFLSRGLSSSEGEMIANYNFANRFKKLYFWLDEDLGKFSNANHVSFDLNSFYFFENLKNERKYGNDEKLCANYFKYNYHIFNLMLFIDFN</sequence>
<keyword evidence="3" id="KW-1185">Reference proteome</keyword>
<feature type="transmembrane region" description="Helical" evidence="1">
    <location>
        <begin position="193"/>
        <end position="222"/>
    </location>
</feature>
<comment type="caution">
    <text evidence="2">The sequence shown here is derived from an EMBL/GenBank/DDBJ whole genome shotgun (WGS) entry which is preliminary data.</text>
</comment>
<reference evidence="2 3" key="1">
    <citation type="journal article" date="2019" name="Environ. Microbiol.">
        <title>At the nexus of three kingdoms: the genome of the mycorrhizal fungus Gigaspora margarita provides insights into plant, endobacterial and fungal interactions.</title>
        <authorList>
            <person name="Venice F."/>
            <person name="Ghignone S."/>
            <person name="Salvioli di Fossalunga A."/>
            <person name="Amselem J."/>
            <person name="Novero M."/>
            <person name="Xianan X."/>
            <person name="Sedzielewska Toro K."/>
            <person name="Morin E."/>
            <person name="Lipzen A."/>
            <person name="Grigoriev I.V."/>
            <person name="Henrissat B."/>
            <person name="Martin F.M."/>
            <person name="Bonfante P."/>
        </authorList>
    </citation>
    <scope>NUCLEOTIDE SEQUENCE [LARGE SCALE GENOMIC DNA]</scope>
    <source>
        <strain evidence="2 3">BEG34</strain>
    </source>
</reference>